<dbReference type="EMBL" id="JAACXV010014065">
    <property type="protein sequence ID" value="KAF7270754.1"/>
    <property type="molecule type" value="Genomic_DNA"/>
</dbReference>
<feature type="non-terminal residue" evidence="1">
    <location>
        <position position="1"/>
    </location>
</feature>
<sequence>VELTDVRCRLAQNGSPIVWCIGATGRSADTARSPPTLLSPPPPPPPLVVARCIASYLISAARLDSRFREIVLCFLFRSCPIVCAAVSSPPRPLNRPVD</sequence>
<dbReference type="AlphaFoldDB" id="A0A834I0E5"/>
<protein>
    <submittedName>
        <fullName evidence="1">Uncharacterized protein</fullName>
    </submittedName>
</protein>
<dbReference type="Proteomes" id="UP000625711">
    <property type="component" value="Unassembled WGS sequence"/>
</dbReference>
<proteinExistence type="predicted"/>
<evidence type="ECO:0000313" key="2">
    <source>
        <dbReference type="Proteomes" id="UP000625711"/>
    </source>
</evidence>
<organism evidence="1 2">
    <name type="scientific">Rhynchophorus ferrugineus</name>
    <name type="common">Red palm weevil</name>
    <name type="synonym">Curculio ferrugineus</name>
    <dbReference type="NCBI Taxonomy" id="354439"/>
    <lineage>
        <taxon>Eukaryota</taxon>
        <taxon>Metazoa</taxon>
        <taxon>Ecdysozoa</taxon>
        <taxon>Arthropoda</taxon>
        <taxon>Hexapoda</taxon>
        <taxon>Insecta</taxon>
        <taxon>Pterygota</taxon>
        <taxon>Neoptera</taxon>
        <taxon>Endopterygota</taxon>
        <taxon>Coleoptera</taxon>
        <taxon>Polyphaga</taxon>
        <taxon>Cucujiformia</taxon>
        <taxon>Curculionidae</taxon>
        <taxon>Dryophthorinae</taxon>
        <taxon>Rhynchophorus</taxon>
    </lineage>
</organism>
<evidence type="ECO:0000313" key="1">
    <source>
        <dbReference type="EMBL" id="KAF7270754.1"/>
    </source>
</evidence>
<name>A0A834I0E5_RHYFE</name>
<gene>
    <name evidence="1" type="ORF">GWI33_016336</name>
</gene>
<reference evidence="1" key="1">
    <citation type="submission" date="2020-08" db="EMBL/GenBank/DDBJ databases">
        <title>Genome sequencing and assembly of the red palm weevil Rhynchophorus ferrugineus.</title>
        <authorList>
            <person name="Dias G.B."/>
            <person name="Bergman C.M."/>
            <person name="Manee M."/>
        </authorList>
    </citation>
    <scope>NUCLEOTIDE SEQUENCE</scope>
    <source>
        <strain evidence="1">AA-2017</strain>
        <tissue evidence="1">Whole larva</tissue>
    </source>
</reference>
<keyword evidence="2" id="KW-1185">Reference proteome</keyword>
<comment type="caution">
    <text evidence="1">The sequence shown here is derived from an EMBL/GenBank/DDBJ whole genome shotgun (WGS) entry which is preliminary data.</text>
</comment>
<accession>A0A834I0E5</accession>